<dbReference type="Proteomes" id="UP000067626">
    <property type="component" value="Chromosome"/>
</dbReference>
<feature type="domain" description="SH3b" evidence="3">
    <location>
        <begin position="257"/>
        <end position="299"/>
    </location>
</feature>
<name>A0A0K1EFU7_CHOCO</name>
<dbReference type="STRING" id="52.CMC5_038960"/>
<dbReference type="Pfam" id="PF08239">
    <property type="entry name" value="SH3_3"/>
    <property type="match status" value="1"/>
</dbReference>
<feature type="region of interest" description="Disordered" evidence="1">
    <location>
        <begin position="53"/>
        <end position="98"/>
    </location>
</feature>
<dbReference type="RefSeq" id="WP_050431785.1">
    <property type="nucleotide sequence ID" value="NZ_CP012159.1"/>
</dbReference>
<evidence type="ECO:0000313" key="5">
    <source>
        <dbReference type="Proteomes" id="UP000067626"/>
    </source>
</evidence>
<evidence type="ECO:0000313" key="4">
    <source>
        <dbReference type="EMBL" id="AKT39745.1"/>
    </source>
</evidence>
<evidence type="ECO:0000256" key="2">
    <source>
        <dbReference type="SAM" id="Phobius"/>
    </source>
</evidence>
<dbReference type="EMBL" id="CP012159">
    <property type="protein sequence ID" value="AKT39745.1"/>
    <property type="molecule type" value="Genomic_DNA"/>
</dbReference>
<evidence type="ECO:0000259" key="3">
    <source>
        <dbReference type="Pfam" id="PF08239"/>
    </source>
</evidence>
<dbReference type="InterPro" id="IPR003646">
    <property type="entry name" value="SH3-like_bac-type"/>
</dbReference>
<keyword evidence="2" id="KW-1133">Transmembrane helix</keyword>
<organism evidence="4 5">
    <name type="scientific">Chondromyces crocatus</name>
    <dbReference type="NCBI Taxonomy" id="52"/>
    <lineage>
        <taxon>Bacteria</taxon>
        <taxon>Pseudomonadati</taxon>
        <taxon>Myxococcota</taxon>
        <taxon>Polyangia</taxon>
        <taxon>Polyangiales</taxon>
        <taxon>Polyangiaceae</taxon>
        <taxon>Chondromyces</taxon>
    </lineage>
</organism>
<accession>A0A0K1EFU7</accession>
<keyword evidence="2" id="KW-0812">Transmembrane</keyword>
<keyword evidence="5" id="KW-1185">Reference proteome</keyword>
<sequence>MVKGTVKKERPVTVQIPRPAEEQPVWTRVGVIAAIGFVIGVAWPRLAGVRIGPSVPGDGRKTEAEATPTAAPALAPPPDTAAPETTPPPAEASRKNEQLVVVGPGSVTRCADKKNKKVDDCGELKFDAVALPKLQELAQCPSALGLEGKLSLGFDINFDKSEVQVVKGKKKSNLPSSTINGILQCAAREFTNVALDAIPHKHARYSLAYTATFYPPGKHPDEAGSAGTKPAEGEEGAAPSEDGTTGTADVAWDTALVRSRPKNGDVVLRLVRGTRIKLIGRENDWYKVEHRGKSGWLYRGAIGL</sequence>
<proteinExistence type="predicted"/>
<gene>
    <name evidence="4" type="ORF">CMC5_038960</name>
</gene>
<dbReference type="AlphaFoldDB" id="A0A0K1EFU7"/>
<evidence type="ECO:0000256" key="1">
    <source>
        <dbReference type="SAM" id="MobiDB-lite"/>
    </source>
</evidence>
<feature type="transmembrane region" description="Helical" evidence="2">
    <location>
        <begin position="25"/>
        <end position="43"/>
    </location>
</feature>
<dbReference type="KEGG" id="ccro:CMC5_038960"/>
<feature type="region of interest" description="Disordered" evidence="1">
    <location>
        <begin position="218"/>
        <end position="246"/>
    </location>
</feature>
<reference evidence="4 5" key="1">
    <citation type="submission" date="2015-07" db="EMBL/GenBank/DDBJ databases">
        <title>Genome analysis of myxobacterium Chondromyces crocatus Cm c5 reveals a high potential for natural compound synthesis and the genetic basis for the loss of fruiting body formation.</title>
        <authorList>
            <person name="Zaburannyi N."/>
            <person name="Bunk B."/>
            <person name="Maier J."/>
            <person name="Overmann J."/>
            <person name="Mueller R."/>
        </authorList>
    </citation>
    <scope>NUCLEOTIDE SEQUENCE [LARGE SCALE GENOMIC DNA]</scope>
    <source>
        <strain evidence="4 5">Cm c5</strain>
    </source>
</reference>
<keyword evidence="2" id="KW-0472">Membrane</keyword>
<feature type="compositionally biased region" description="Pro residues" evidence="1">
    <location>
        <begin position="74"/>
        <end position="90"/>
    </location>
</feature>
<dbReference type="Gene3D" id="2.30.30.40">
    <property type="entry name" value="SH3 Domains"/>
    <property type="match status" value="1"/>
</dbReference>
<protein>
    <recommendedName>
        <fullName evidence="3">SH3b domain-containing protein</fullName>
    </recommendedName>
</protein>
<feature type="compositionally biased region" description="Low complexity" evidence="1">
    <location>
        <begin position="226"/>
        <end position="243"/>
    </location>
</feature>
<dbReference type="OrthoDB" id="5501347at2"/>